<evidence type="ECO:0000313" key="3">
    <source>
        <dbReference type="EMBL" id="KAF2250507.1"/>
    </source>
</evidence>
<organism evidence="3 4">
    <name type="scientific">Trematosphaeria pertusa</name>
    <dbReference type="NCBI Taxonomy" id="390896"/>
    <lineage>
        <taxon>Eukaryota</taxon>
        <taxon>Fungi</taxon>
        <taxon>Dikarya</taxon>
        <taxon>Ascomycota</taxon>
        <taxon>Pezizomycotina</taxon>
        <taxon>Dothideomycetes</taxon>
        <taxon>Pleosporomycetidae</taxon>
        <taxon>Pleosporales</taxon>
        <taxon>Massarineae</taxon>
        <taxon>Trematosphaeriaceae</taxon>
        <taxon>Trematosphaeria</taxon>
    </lineage>
</organism>
<protein>
    <submittedName>
        <fullName evidence="3">Uncharacterized protein</fullName>
    </submittedName>
</protein>
<keyword evidence="1" id="KW-0175">Coiled coil</keyword>
<feature type="compositionally biased region" description="Polar residues" evidence="2">
    <location>
        <begin position="346"/>
        <end position="366"/>
    </location>
</feature>
<feature type="region of interest" description="Disordered" evidence="2">
    <location>
        <begin position="34"/>
        <end position="54"/>
    </location>
</feature>
<feature type="compositionally biased region" description="Polar residues" evidence="2">
    <location>
        <begin position="35"/>
        <end position="54"/>
    </location>
</feature>
<name>A0A6A6IK01_9PLEO</name>
<feature type="region of interest" description="Disordered" evidence="2">
    <location>
        <begin position="502"/>
        <end position="525"/>
    </location>
</feature>
<accession>A0A6A6IK01</accession>
<reference evidence="3" key="1">
    <citation type="journal article" date="2020" name="Stud. Mycol.">
        <title>101 Dothideomycetes genomes: a test case for predicting lifestyles and emergence of pathogens.</title>
        <authorList>
            <person name="Haridas S."/>
            <person name="Albert R."/>
            <person name="Binder M."/>
            <person name="Bloem J."/>
            <person name="Labutti K."/>
            <person name="Salamov A."/>
            <person name="Andreopoulos B."/>
            <person name="Baker S."/>
            <person name="Barry K."/>
            <person name="Bills G."/>
            <person name="Bluhm B."/>
            <person name="Cannon C."/>
            <person name="Castanera R."/>
            <person name="Culley D."/>
            <person name="Daum C."/>
            <person name="Ezra D."/>
            <person name="Gonzalez J."/>
            <person name="Henrissat B."/>
            <person name="Kuo A."/>
            <person name="Liang C."/>
            <person name="Lipzen A."/>
            <person name="Lutzoni F."/>
            <person name="Magnuson J."/>
            <person name="Mondo S."/>
            <person name="Nolan M."/>
            <person name="Ohm R."/>
            <person name="Pangilinan J."/>
            <person name="Park H.-J."/>
            <person name="Ramirez L."/>
            <person name="Alfaro M."/>
            <person name="Sun H."/>
            <person name="Tritt A."/>
            <person name="Yoshinaga Y."/>
            <person name="Zwiers L.-H."/>
            <person name="Turgeon B."/>
            <person name="Goodwin S."/>
            <person name="Spatafora J."/>
            <person name="Crous P."/>
            <person name="Grigoriev I."/>
        </authorList>
    </citation>
    <scope>NUCLEOTIDE SEQUENCE</scope>
    <source>
        <strain evidence="3">CBS 122368</strain>
    </source>
</reference>
<evidence type="ECO:0000313" key="4">
    <source>
        <dbReference type="Proteomes" id="UP000800094"/>
    </source>
</evidence>
<dbReference type="RefSeq" id="XP_033685511.1">
    <property type="nucleotide sequence ID" value="XM_033835397.1"/>
</dbReference>
<proteinExistence type="predicted"/>
<evidence type="ECO:0000256" key="1">
    <source>
        <dbReference type="SAM" id="Coils"/>
    </source>
</evidence>
<dbReference type="EMBL" id="ML987193">
    <property type="protein sequence ID" value="KAF2250507.1"/>
    <property type="molecule type" value="Genomic_DNA"/>
</dbReference>
<gene>
    <name evidence="3" type="ORF">BU26DRAFT_603096</name>
</gene>
<sequence length="662" mass="72034">MSETYTTTLLDVAETYTHDEKAWSQIWAPLFSPEISPSKQPGNGLTTSSSPSAYQSTCTIPLGTQELFTSQQPIRISSPRTFSGPSIPTTSPSISAHIASFTAPDRVQSTNTPKALQEEFPTIDGMYSTPIVHPGAPSMPNTLIPSAFSTSTVTTTTTTTATAATTDVVMKDAPAAIRAASSELVDRLVRNATDAYAALHPLAKKVGVVSCSLDEQVPVVKWVIFALVGGVGAGMAAAYLYHRSKTHRPPPPPIPIPENEDAATWRRKARVVAAFLERALKTNGELRQTLRETREQSGKELKELEELNETLQEELEEANEHSKALQHGINTERLLREKKEVELQRIKSTSNTPQQVQMVGGNNRSAPHQRHSPFPMASPLGPPSSTHSSSGSSSSSTKRRILKNSPINPPSSSQRSSTSRLSTTSNQRLTFTPRETPSQPLTASQRRSRTPSSPLPTRHPTPRQQALKAFIKQRVESGCARLEKGDLTSDELTGVIDGEIQDFKKELSSTPPSSGGSSNSQKGKRKLYEIIETEEREEGDVFLTTPEAQLMDPAHRRVKRVATAQKLDLGNIPKLERSTTVRQVKHGRTSMAAGTIPAPALTPVLSPVAISGRRSKAPKKRVSIIAASIEEPLSPRRSPRKHKVTGSMNIQALSRRSRSPEK</sequence>
<dbReference type="AlphaFoldDB" id="A0A6A6IK01"/>
<dbReference type="Proteomes" id="UP000800094">
    <property type="component" value="Unassembled WGS sequence"/>
</dbReference>
<feature type="coiled-coil region" evidence="1">
    <location>
        <begin position="276"/>
        <end position="328"/>
    </location>
</feature>
<feature type="compositionally biased region" description="Polar residues" evidence="2">
    <location>
        <begin position="433"/>
        <end position="445"/>
    </location>
</feature>
<dbReference type="GeneID" id="54588727"/>
<feature type="compositionally biased region" description="Low complexity" evidence="2">
    <location>
        <begin position="383"/>
        <end position="396"/>
    </location>
</feature>
<feature type="region of interest" description="Disordered" evidence="2">
    <location>
        <begin position="344"/>
        <end position="464"/>
    </location>
</feature>
<evidence type="ECO:0000256" key="2">
    <source>
        <dbReference type="SAM" id="MobiDB-lite"/>
    </source>
</evidence>
<feature type="compositionally biased region" description="Low complexity" evidence="2">
    <location>
        <begin position="508"/>
        <end position="520"/>
    </location>
</feature>
<feature type="region of interest" description="Disordered" evidence="2">
    <location>
        <begin position="631"/>
        <end position="662"/>
    </location>
</feature>
<feature type="compositionally biased region" description="Low complexity" evidence="2">
    <location>
        <begin position="404"/>
        <end position="429"/>
    </location>
</feature>
<keyword evidence="4" id="KW-1185">Reference proteome</keyword>